<proteinExistence type="predicted"/>
<feature type="compositionally biased region" description="Polar residues" evidence="1">
    <location>
        <begin position="15"/>
        <end position="34"/>
    </location>
</feature>
<comment type="caution">
    <text evidence="2">The sequence shown here is derived from an EMBL/GenBank/DDBJ whole genome shotgun (WGS) entry which is preliminary data.</text>
</comment>
<organism evidence="2 3">
    <name type="scientific">Adineta steineri</name>
    <dbReference type="NCBI Taxonomy" id="433720"/>
    <lineage>
        <taxon>Eukaryota</taxon>
        <taxon>Metazoa</taxon>
        <taxon>Spiralia</taxon>
        <taxon>Gnathifera</taxon>
        <taxon>Rotifera</taxon>
        <taxon>Eurotatoria</taxon>
        <taxon>Bdelloidea</taxon>
        <taxon>Adinetida</taxon>
        <taxon>Adinetidae</taxon>
        <taxon>Adineta</taxon>
    </lineage>
</organism>
<feature type="non-terminal residue" evidence="2">
    <location>
        <position position="1"/>
    </location>
</feature>
<sequence length="139" mass="16097">DYTSNEEYSIFNDPPTKTSVPDAMTQSKQRQSRTLAEELGINISLDPESKFEQEQSKTNFRNFKFPATTKGKNLYQNESDEDYQRTQKPCERRPIAYDVTKTRSVREKKDTKTGEVSDNFYELTAEDLRSVLNGLHQQG</sequence>
<dbReference type="Proteomes" id="UP000663881">
    <property type="component" value="Unassembled WGS sequence"/>
</dbReference>
<evidence type="ECO:0000313" key="2">
    <source>
        <dbReference type="EMBL" id="CAF4369403.1"/>
    </source>
</evidence>
<feature type="region of interest" description="Disordered" evidence="1">
    <location>
        <begin position="1"/>
        <end position="34"/>
    </location>
</feature>
<name>A0A820M6M6_9BILA</name>
<reference evidence="2" key="1">
    <citation type="submission" date="2021-02" db="EMBL/GenBank/DDBJ databases">
        <authorList>
            <person name="Nowell W R."/>
        </authorList>
    </citation>
    <scope>NUCLEOTIDE SEQUENCE</scope>
</reference>
<accession>A0A820M6M6</accession>
<dbReference type="EMBL" id="CAJOAY010023823">
    <property type="protein sequence ID" value="CAF4369403.1"/>
    <property type="molecule type" value="Genomic_DNA"/>
</dbReference>
<dbReference type="AlphaFoldDB" id="A0A820M6M6"/>
<gene>
    <name evidence="2" type="ORF">OKA104_LOCUS49755</name>
</gene>
<evidence type="ECO:0000313" key="3">
    <source>
        <dbReference type="Proteomes" id="UP000663881"/>
    </source>
</evidence>
<evidence type="ECO:0000256" key="1">
    <source>
        <dbReference type="SAM" id="MobiDB-lite"/>
    </source>
</evidence>
<protein>
    <submittedName>
        <fullName evidence="2">Uncharacterized protein</fullName>
    </submittedName>
</protein>